<dbReference type="EMBL" id="AP017424">
    <property type="protein sequence ID" value="BAU83599.1"/>
    <property type="molecule type" value="Genomic_DNA"/>
</dbReference>
<accession>A0A160NXN6</accession>
<dbReference type="KEGG" id="slau:SLA_2678"/>
<dbReference type="Proteomes" id="UP000217676">
    <property type="component" value="Chromosome"/>
</dbReference>
<organism evidence="1 2">
    <name type="scientific">Streptomyces laurentii</name>
    <dbReference type="NCBI Taxonomy" id="39478"/>
    <lineage>
        <taxon>Bacteria</taxon>
        <taxon>Bacillati</taxon>
        <taxon>Actinomycetota</taxon>
        <taxon>Actinomycetes</taxon>
        <taxon>Kitasatosporales</taxon>
        <taxon>Streptomycetaceae</taxon>
        <taxon>Streptomyces</taxon>
    </lineage>
</organism>
<name>A0A160NXN6_STRLU</name>
<proteinExistence type="predicted"/>
<gene>
    <name evidence="1" type="ORF">SLA_2678</name>
</gene>
<reference evidence="1 2" key="1">
    <citation type="journal article" date="2016" name="Genome Announc.">
        <title>Complete Genome Sequence of Thiostrepton-Producing Streptomyces laurentii ATCC 31255.</title>
        <authorList>
            <person name="Doi K."/>
            <person name="Fujino Y."/>
            <person name="Nagayoshi Y."/>
            <person name="Ohshima T."/>
            <person name="Ogata S."/>
        </authorList>
    </citation>
    <scope>NUCLEOTIDE SEQUENCE [LARGE SCALE GENOMIC DNA]</scope>
    <source>
        <strain evidence="1 2">ATCC 31255</strain>
    </source>
</reference>
<keyword evidence="2" id="KW-1185">Reference proteome</keyword>
<dbReference type="AlphaFoldDB" id="A0A160NXN6"/>
<sequence length="210" mass="22524">MASAVVLLAACSGGGGERKASQEPASIAALETCRKVFGTANVQAVVKGLGGDFRARDRPQDDMKRRLLAEARNWDPNTDDPRHAVYRPCHMEGVGEGQGRDVGASVRWSISSLDMAAEDKRGTRWHEKADGLYVSLRPNINGYPVIMKCSIPGTRPDQASLLPLEVAVSNKGLGGEDSALSGQMVSALARYMRDLLECGEKVTVPDGIFP</sequence>
<protein>
    <submittedName>
        <fullName evidence="1">Uncharacterized protein</fullName>
    </submittedName>
</protein>
<evidence type="ECO:0000313" key="1">
    <source>
        <dbReference type="EMBL" id="BAU83599.1"/>
    </source>
</evidence>
<evidence type="ECO:0000313" key="2">
    <source>
        <dbReference type="Proteomes" id="UP000217676"/>
    </source>
</evidence>